<name>A0A6M2DZF2_XENCH</name>
<protein>
    <recommendedName>
        <fullName evidence="8">Presenilin</fullName>
        <ecNumber evidence="8">3.4.23.-</ecNumber>
    </recommendedName>
</protein>
<comment type="subunit">
    <text evidence="8">Homodimer.</text>
</comment>
<evidence type="ECO:0000256" key="3">
    <source>
        <dbReference type="ARBA" id="ARBA00022824"/>
    </source>
</evidence>
<evidence type="ECO:0000256" key="4">
    <source>
        <dbReference type="ARBA" id="ARBA00022976"/>
    </source>
</evidence>
<dbReference type="Pfam" id="PF01080">
    <property type="entry name" value="Presenilin"/>
    <property type="match status" value="1"/>
</dbReference>
<keyword evidence="6 8" id="KW-0333">Golgi apparatus</keyword>
<dbReference type="FunFam" id="1.10.472.100:FF:000001">
    <property type="entry name" value="Presenilin"/>
    <property type="match status" value="1"/>
</dbReference>
<dbReference type="PANTHER" id="PTHR10202">
    <property type="entry name" value="PRESENILIN"/>
    <property type="match status" value="1"/>
</dbReference>
<keyword evidence="3 8" id="KW-0256">Endoplasmic reticulum</keyword>
<feature type="transmembrane region" description="Helical" evidence="8">
    <location>
        <begin position="102"/>
        <end position="118"/>
    </location>
</feature>
<keyword evidence="5 8" id="KW-1133">Transmembrane helix</keyword>
<keyword evidence="4 8" id="KW-0914">Notch signaling pathway</keyword>
<dbReference type="GO" id="GO:0016485">
    <property type="term" value="P:protein processing"/>
    <property type="evidence" value="ECO:0007669"/>
    <property type="project" value="InterPro"/>
</dbReference>
<dbReference type="Gene3D" id="1.10.472.100">
    <property type="entry name" value="Presenilin"/>
    <property type="match status" value="1"/>
</dbReference>
<feature type="transmembrane region" description="Helical" evidence="8">
    <location>
        <begin position="49"/>
        <end position="68"/>
    </location>
</feature>
<keyword evidence="2 8" id="KW-0812">Transmembrane</keyword>
<dbReference type="InterPro" id="IPR001108">
    <property type="entry name" value="Peptidase_A22A"/>
</dbReference>
<dbReference type="GO" id="GO:0042500">
    <property type="term" value="F:aspartic endopeptidase activity, intramembrane cleaving"/>
    <property type="evidence" value="ECO:0007669"/>
    <property type="project" value="InterPro"/>
</dbReference>
<dbReference type="PANTHER" id="PTHR10202:SF13">
    <property type="entry name" value="PRESENILIN HOMOLOG"/>
    <property type="match status" value="1"/>
</dbReference>
<feature type="transmembrane region" description="Helical" evidence="8">
    <location>
        <begin position="286"/>
        <end position="305"/>
    </location>
</feature>
<reference evidence="9" key="1">
    <citation type="submission" date="2020-03" db="EMBL/GenBank/DDBJ databases">
        <title>Transcriptomic Profiling of the Digestive Tract of the Rat Flea, Xenopsylla cheopis, Following Blood Feeding and Infection with Yersinia pestis.</title>
        <authorList>
            <person name="Bland D.M."/>
            <person name="Martens C.A."/>
            <person name="Virtaneva K."/>
            <person name="Kanakabandi K."/>
            <person name="Long D."/>
            <person name="Rosenke R."/>
            <person name="Saturday G.A."/>
            <person name="Hoyt F.H."/>
            <person name="Bruno D.P."/>
            <person name="Ribeiro J.M.C."/>
            <person name="Hinnebusch J."/>
        </authorList>
    </citation>
    <scope>NUCLEOTIDE SEQUENCE</scope>
</reference>
<evidence type="ECO:0000256" key="6">
    <source>
        <dbReference type="ARBA" id="ARBA00023034"/>
    </source>
</evidence>
<dbReference type="GO" id="GO:0070765">
    <property type="term" value="C:gamma-secretase complex"/>
    <property type="evidence" value="ECO:0007669"/>
    <property type="project" value="TreeGrafter"/>
</dbReference>
<dbReference type="EC" id="3.4.23.-" evidence="8"/>
<dbReference type="SMART" id="SM00730">
    <property type="entry name" value="PSN"/>
    <property type="match status" value="1"/>
</dbReference>
<evidence type="ECO:0000256" key="7">
    <source>
        <dbReference type="ARBA" id="ARBA00023136"/>
    </source>
</evidence>
<evidence type="ECO:0000256" key="1">
    <source>
        <dbReference type="ARBA" id="ARBA00008604"/>
    </source>
</evidence>
<comment type="subcellular location">
    <subcellularLocation>
        <location evidence="8">Endoplasmic reticulum membrane</location>
        <topology evidence="8">Multi-pass membrane protein</topology>
    </subcellularLocation>
    <subcellularLocation>
        <location evidence="8">Golgi apparatus membrane</location>
        <topology evidence="8">Multi-pass membrane protein</topology>
    </subcellularLocation>
</comment>
<keyword evidence="8" id="KW-0645">Protease</keyword>
<keyword evidence="7 8" id="KW-0472">Membrane</keyword>
<proteinExistence type="inferred from homology"/>
<evidence type="ECO:0000256" key="2">
    <source>
        <dbReference type="ARBA" id="ARBA00022692"/>
    </source>
</evidence>
<dbReference type="PRINTS" id="PR01072">
    <property type="entry name" value="PRESENILIN"/>
</dbReference>
<evidence type="ECO:0000256" key="8">
    <source>
        <dbReference type="RuleBase" id="RU361148"/>
    </source>
</evidence>
<organism evidence="9">
    <name type="scientific">Xenopsylla cheopis</name>
    <name type="common">Oriental rat flea</name>
    <name type="synonym">Pulex cheopis</name>
    <dbReference type="NCBI Taxonomy" id="163159"/>
    <lineage>
        <taxon>Eukaryota</taxon>
        <taxon>Metazoa</taxon>
        <taxon>Ecdysozoa</taxon>
        <taxon>Arthropoda</taxon>
        <taxon>Hexapoda</taxon>
        <taxon>Insecta</taxon>
        <taxon>Pterygota</taxon>
        <taxon>Neoptera</taxon>
        <taxon>Endopterygota</taxon>
        <taxon>Siphonaptera</taxon>
        <taxon>Pulicidae</taxon>
        <taxon>Xenopsyllinae</taxon>
        <taxon>Xenopsylla</taxon>
    </lineage>
</organism>
<dbReference type="GO" id="GO:0007219">
    <property type="term" value="P:Notch signaling pathway"/>
    <property type="evidence" value="ECO:0007669"/>
    <property type="project" value="UniProtKB-KW"/>
</dbReference>
<feature type="transmembrane region" description="Helical" evidence="8">
    <location>
        <begin position="80"/>
        <end position="96"/>
    </location>
</feature>
<evidence type="ECO:0000256" key="5">
    <source>
        <dbReference type="ARBA" id="ARBA00022989"/>
    </source>
</evidence>
<comment type="similarity">
    <text evidence="1 8">Belongs to the peptidase A22A family.</text>
</comment>
<comment type="function">
    <text evidence="8">Probable subunit of the gamma-secretase complex, an endoprotease complex that catalyzes the intramembrane cleavage of integral membrane proteins such as Notch receptors.</text>
</comment>
<dbReference type="AlphaFoldDB" id="A0A6M2DZF2"/>
<evidence type="ECO:0000313" key="9">
    <source>
        <dbReference type="EMBL" id="NOV51582.1"/>
    </source>
</evidence>
<comment type="domain">
    <text evidence="8">The PAL motif is required for normal active site conformation.</text>
</comment>
<dbReference type="InterPro" id="IPR006639">
    <property type="entry name" value="Preselin/SPP"/>
</dbReference>
<feature type="transmembrane region" description="Helical" evidence="8">
    <location>
        <begin position="20"/>
        <end position="37"/>
    </location>
</feature>
<dbReference type="GO" id="GO:0034205">
    <property type="term" value="P:amyloid-beta formation"/>
    <property type="evidence" value="ECO:0007669"/>
    <property type="project" value="TreeGrafter"/>
</dbReference>
<sequence>MTCLLIMLYKHRCYKVIHGWLILSSLMLLFIFSYLYLEEVLRAYNVPMDYITAAIFMWNFGVTGMIAIHWKSPLRLQQAYLIFVAALMALVFIKYLPEWTTWVILAVISIWDLVAVLTPKGPLRILVETAQERNEPIFPALIYSSTIMYSVLGTGTPETARQQSAEGDEAGFNREWVLNHEENARRRQLEVVQRGDTGGHITHTSDVGSGEAPILQQPPPVRRPIEEEEERGVKLGLGDFIFYSVLVGKASSYGDWNTTLACFVAILIGLCLTLLLLAIFKKALPALPISITFGLIFCFATRIIVQPFADSLASEQVFI</sequence>
<dbReference type="InterPro" id="IPR042524">
    <property type="entry name" value="Presenilin_C"/>
</dbReference>
<dbReference type="EMBL" id="GIIL01007856">
    <property type="protein sequence ID" value="NOV51582.1"/>
    <property type="molecule type" value="Transcribed_RNA"/>
</dbReference>
<dbReference type="GO" id="GO:0000139">
    <property type="term" value="C:Golgi membrane"/>
    <property type="evidence" value="ECO:0007669"/>
    <property type="project" value="UniProtKB-SubCell"/>
</dbReference>
<dbReference type="GO" id="GO:0005789">
    <property type="term" value="C:endoplasmic reticulum membrane"/>
    <property type="evidence" value="ECO:0007669"/>
    <property type="project" value="UniProtKB-SubCell"/>
</dbReference>
<feature type="transmembrane region" description="Helical" evidence="8">
    <location>
        <begin position="259"/>
        <end position="280"/>
    </location>
</feature>
<keyword evidence="8" id="KW-0378">Hydrolase</keyword>
<accession>A0A6M2DZF2</accession>
<dbReference type="GO" id="GO:0006509">
    <property type="term" value="P:membrane protein ectodomain proteolysis"/>
    <property type="evidence" value="ECO:0007669"/>
    <property type="project" value="TreeGrafter"/>
</dbReference>
<dbReference type="GO" id="GO:0055074">
    <property type="term" value="P:calcium ion homeostasis"/>
    <property type="evidence" value="ECO:0007669"/>
    <property type="project" value="TreeGrafter"/>
</dbReference>